<dbReference type="Proteomes" id="UP000204391">
    <property type="component" value="Chromosome"/>
</dbReference>
<evidence type="ECO:0000313" key="3">
    <source>
        <dbReference type="Proteomes" id="UP000204391"/>
    </source>
</evidence>
<accession>A0A221MH26</accession>
<dbReference type="InterPro" id="IPR000182">
    <property type="entry name" value="GNAT_dom"/>
</dbReference>
<dbReference type="SUPFAM" id="SSF55729">
    <property type="entry name" value="Acyl-CoA N-acyltransferases (Nat)"/>
    <property type="match status" value="1"/>
</dbReference>
<dbReference type="PROSITE" id="PS51186">
    <property type="entry name" value="GNAT"/>
    <property type="match status" value="1"/>
</dbReference>
<name>A0A221MH26_9BACI</name>
<dbReference type="InterPro" id="IPR051908">
    <property type="entry name" value="Ribosomal_N-acetyltransferase"/>
</dbReference>
<gene>
    <name evidence="2" type="ORF">CFK40_19030</name>
</gene>
<dbReference type="GO" id="GO:0008999">
    <property type="term" value="F:protein-N-terminal-alanine acetyltransferase activity"/>
    <property type="evidence" value="ECO:0007669"/>
    <property type="project" value="TreeGrafter"/>
</dbReference>
<feature type="domain" description="N-acetyltransferase" evidence="1">
    <location>
        <begin position="17"/>
        <end position="177"/>
    </location>
</feature>
<dbReference type="PANTHER" id="PTHR43441">
    <property type="entry name" value="RIBOSOMAL-PROTEIN-SERINE ACETYLTRANSFERASE"/>
    <property type="match status" value="1"/>
</dbReference>
<dbReference type="OrthoDB" id="9799321at2"/>
<keyword evidence="2" id="KW-0808">Transferase</keyword>
<evidence type="ECO:0000259" key="1">
    <source>
        <dbReference type="PROSITE" id="PS51186"/>
    </source>
</evidence>
<dbReference type="Pfam" id="PF13302">
    <property type="entry name" value="Acetyltransf_3"/>
    <property type="match status" value="1"/>
</dbReference>
<keyword evidence="3" id="KW-1185">Reference proteome</keyword>
<dbReference type="AlphaFoldDB" id="A0A221MH26"/>
<dbReference type="EMBL" id="CP022437">
    <property type="protein sequence ID" value="ASN06956.1"/>
    <property type="molecule type" value="Genomic_DNA"/>
</dbReference>
<dbReference type="GO" id="GO:0005737">
    <property type="term" value="C:cytoplasm"/>
    <property type="evidence" value="ECO:0007669"/>
    <property type="project" value="TreeGrafter"/>
</dbReference>
<reference evidence="2 3" key="1">
    <citation type="journal article" date="2003" name="Int. J. Syst. Evol. Microbiol.">
        <title>Virgibacillus carmonensis sp. nov., Virgibacillus necropolis sp. nov. and Virgibacillus picturae sp. nov., three novel species isolated from deteriorated mural paintings, transfer of the species of the genus salibacillus to Virgibacillus, as Virgibacillus marismortui comb. nov. and Virgibacillus salexigens comb. nov., and emended description of the genus Virgibacillus.</title>
        <authorList>
            <person name="Heyrman J."/>
            <person name="Logan N.A."/>
            <person name="Busse H.J."/>
            <person name="Balcaen A."/>
            <person name="Lebbe L."/>
            <person name="Rodriguez-Diaz M."/>
            <person name="Swings J."/>
            <person name="De Vos P."/>
        </authorList>
    </citation>
    <scope>NUCLEOTIDE SEQUENCE [LARGE SCALE GENOMIC DNA]</scope>
    <source>
        <strain evidence="2 3">LMG 19488</strain>
    </source>
</reference>
<dbReference type="KEGG" id="vne:CFK40_19030"/>
<evidence type="ECO:0000313" key="2">
    <source>
        <dbReference type="EMBL" id="ASN06956.1"/>
    </source>
</evidence>
<dbReference type="RefSeq" id="WP_089533951.1">
    <property type="nucleotide sequence ID" value="NZ_CP022437.1"/>
</dbReference>
<dbReference type="GO" id="GO:1990189">
    <property type="term" value="F:protein N-terminal-serine acetyltransferase activity"/>
    <property type="evidence" value="ECO:0007669"/>
    <property type="project" value="TreeGrafter"/>
</dbReference>
<dbReference type="PANTHER" id="PTHR43441:SF3">
    <property type="entry name" value="ACETYLTRANSFERASE"/>
    <property type="match status" value="1"/>
</dbReference>
<dbReference type="InterPro" id="IPR016181">
    <property type="entry name" value="Acyl_CoA_acyltransferase"/>
</dbReference>
<sequence length="188" mass="21716">MNPILLDFRHEFETERLRLRIPMPGDGKAIYDAINASINELRPWMGFAQNSQTEEETEINTRESHISFLKREKLRMLVFLKETNQFVGSSGLHNIDWDVRKFEIGYWGDTRFSGHGYMTEAVAGLTEFTFNELGANRVQIQCDTRNSKSCAIPERLGFQLEGIIRNEDLSVDGKELRDTCMYAKVKSK</sequence>
<organism evidence="2 3">
    <name type="scientific">Virgibacillus necropolis</name>
    <dbReference type="NCBI Taxonomy" id="163877"/>
    <lineage>
        <taxon>Bacteria</taxon>
        <taxon>Bacillati</taxon>
        <taxon>Bacillota</taxon>
        <taxon>Bacilli</taxon>
        <taxon>Bacillales</taxon>
        <taxon>Bacillaceae</taxon>
        <taxon>Virgibacillus</taxon>
    </lineage>
</organism>
<dbReference type="Gene3D" id="3.40.630.30">
    <property type="match status" value="1"/>
</dbReference>
<proteinExistence type="predicted"/>
<protein>
    <submittedName>
        <fullName evidence="2">GNAT family N-acetyltransferase</fullName>
    </submittedName>
</protein>